<organism evidence="2 3">
    <name type="scientific">Portunus trituberculatus</name>
    <name type="common">Swimming crab</name>
    <name type="synonym">Neptunus trituberculatus</name>
    <dbReference type="NCBI Taxonomy" id="210409"/>
    <lineage>
        <taxon>Eukaryota</taxon>
        <taxon>Metazoa</taxon>
        <taxon>Ecdysozoa</taxon>
        <taxon>Arthropoda</taxon>
        <taxon>Crustacea</taxon>
        <taxon>Multicrustacea</taxon>
        <taxon>Malacostraca</taxon>
        <taxon>Eumalacostraca</taxon>
        <taxon>Eucarida</taxon>
        <taxon>Decapoda</taxon>
        <taxon>Pleocyemata</taxon>
        <taxon>Brachyura</taxon>
        <taxon>Eubrachyura</taxon>
        <taxon>Portunoidea</taxon>
        <taxon>Portunidae</taxon>
        <taxon>Portuninae</taxon>
        <taxon>Portunus</taxon>
    </lineage>
</organism>
<evidence type="ECO:0000256" key="1">
    <source>
        <dbReference type="SAM" id="MobiDB-lite"/>
    </source>
</evidence>
<name>A0A5B7GHQ1_PORTR</name>
<proteinExistence type="predicted"/>
<feature type="compositionally biased region" description="Basic and acidic residues" evidence="1">
    <location>
        <begin position="54"/>
        <end position="76"/>
    </location>
</feature>
<protein>
    <submittedName>
        <fullName evidence="2">Uncharacterized protein</fullName>
    </submittedName>
</protein>
<accession>A0A5B7GHQ1</accession>
<sequence length="190" mass="20253">MKASGPAGNWLQTRHTEGRHFYRAVESLVHIGSCLGLRQSQFFQHGLMAATEARHSCPSDQSPDRPVSRGGPDHAPSRCQTNSLIPRLTLADQPRGKGGAAADSGLNNKRGSSITPCGTSAYLVIKSRPEGDSPLFVAARGRQAGTPHPDASHAADPHLVNTCSAFLIKVEGSHTRSERNSCRSEPTGRP</sequence>
<gene>
    <name evidence="2" type="ORF">E2C01_053807</name>
</gene>
<dbReference type="EMBL" id="VSRR010016867">
    <property type="protein sequence ID" value="MPC59780.1"/>
    <property type="molecule type" value="Genomic_DNA"/>
</dbReference>
<feature type="region of interest" description="Disordered" evidence="1">
    <location>
        <begin position="54"/>
        <end position="111"/>
    </location>
</feature>
<evidence type="ECO:0000313" key="3">
    <source>
        <dbReference type="Proteomes" id="UP000324222"/>
    </source>
</evidence>
<keyword evidence="3" id="KW-1185">Reference proteome</keyword>
<comment type="caution">
    <text evidence="2">The sequence shown here is derived from an EMBL/GenBank/DDBJ whole genome shotgun (WGS) entry which is preliminary data.</text>
</comment>
<dbReference type="AlphaFoldDB" id="A0A5B7GHQ1"/>
<reference evidence="2 3" key="1">
    <citation type="submission" date="2019-05" db="EMBL/GenBank/DDBJ databases">
        <title>Another draft genome of Portunus trituberculatus and its Hox gene families provides insights of decapod evolution.</title>
        <authorList>
            <person name="Jeong J.-H."/>
            <person name="Song I."/>
            <person name="Kim S."/>
            <person name="Choi T."/>
            <person name="Kim D."/>
            <person name="Ryu S."/>
            <person name="Kim W."/>
        </authorList>
    </citation>
    <scope>NUCLEOTIDE SEQUENCE [LARGE SCALE GENOMIC DNA]</scope>
    <source>
        <tissue evidence="2">Muscle</tissue>
    </source>
</reference>
<dbReference type="Proteomes" id="UP000324222">
    <property type="component" value="Unassembled WGS sequence"/>
</dbReference>
<evidence type="ECO:0000313" key="2">
    <source>
        <dbReference type="EMBL" id="MPC59780.1"/>
    </source>
</evidence>